<reference evidence="1 2" key="1">
    <citation type="journal article" date="2018" name="Sci. Rep.">
        <title>Genomic signatures of local adaptation to the degree of environmental predictability in rotifers.</title>
        <authorList>
            <person name="Franch-Gras L."/>
            <person name="Hahn C."/>
            <person name="Garcia-Roger E.M."/>
            <person name="Carmona M.J."/>
            <person name="Serra M."/>
            <person name="Gomez A."/>
        </authorList>
    </citation>
    <scope>NUCLEOTIDE SEQUENCE [LARGE SCALE GENOMIC DNA]</scope>
    <source>
        <strain evidence="1">HYR1</strain>
    </source>
</reference>
<keyword evidence="2" id="KW-1185">Reference proteome</keyword>
<evidence type="ECO:0000313" key="1">
    <source>
        <dbReference type="EMBL" id="RNA26928.1"/>
    </source>
</evidence>
<sequence length="72" mass="8874">MWTNFYIDITDVEKFKQLRIRLKFRKHLNKLNRVILLKYKTLKFRKESLQIDVVAVLTKDIRKLILKSRIKN</sequence>
<dbReference type="EMBL" id="REGN01002641">
    <property type="protein sequence ID" value="RNA26928.1"/>
    <property type="molecule type" value="Genomic_DNA"/>
</dbReference>
<organism evidence="1 2">
    <name type="scientific">Brachionus plicatilis</name>
    <name type="common">Marine rotifer</name>
    <name type="synonym">Brachionus muelleri</name>
    <dbReference type="NCBI Taxonomy" id="10195"/>
    <lineage>
        <taxon>Eukaryota</taxon>
        <taxon>Metazoa</taxon>
        <taxon>Spiralia</taxon>
        <taxon>Gnathifera</taxon>
        <taxon>Rotifera</taxon>
        <taxon>Eurotatoria</taxon>
        <taxon>Monogononta</taxon>
        <taxon>Pseudotrocha</taxon>
        <taxon>Ploima</taxon>
        <taxon>Brachionidae</taxon>
        <taxon>Brachionus</taxon>
    </lineage>
</organism>
<evidence type="ECO:0000313" key="2">
    <source>
        <dbReference type="Proteomes" id="UP000276133"/>
    </source>
</evidence>
<proteinExistence type="predicted"/>
<dbReference type="AlphaFoldDB" id="A0A3M7RUB1"/>
<dbReference type="Proteomes" id="UP000276133">
    <property type="component" value="Unassembled WGS sequence"/>
</dbReference>
<protein>
    <submittedName>
        <fullName evidence="1">Uncharacterized protein</fullName>
    </submittedName>
</protein>
<accession>A0A3M7RUB1</accession>
<gene>
    <name evidence="1" type="ORF">BpHYR1_023725</name>
</gene>
<comment type="caution">
    <text evidence="1">The sequence shown here is derived from an EMBL/GenBank/DDBJ whole genome shotgun (WGS) entry which is preliminary data.</text>
</comment>
<name>A0A3M7RUB1_BRAPC</name>